<dbReference type="SMART" id="SM00487">
    <property type="entry name" value="DEXDc"/>
    <property type="match status" value="1"/>
</dbReference>
<dbReference type="PROSITE" id="PS51192">
    <property type="entry name" value="HELICASE_ATP_BIND_1"/>
    <property type="match status" value="1"/>
</dbReference>
<evidence type="ECO:0000313" key="13">
    <source>
        <dbReference type="EMBL" id="MFB4193612.1"/>
    </source>
</evidence>
<dbReference type="Proteomes" id="UP001577267">
    <property type="component" value="Unassembled WGS sequence"/>
</dbReference>
<keyword evidence="5" id="KW-0547">Nucleotide-binding</keyword>
<dbReference type="InterPro" id="IPR050079">
    <property type="entry name" value="DEAD_box_RNA_helicase"/>
</dbReference>
<feature type="domain" description="HD Cas3-type" evidence="12">
    <location>
        <begin position="17"/>
        <end position="227"/>
    </location>
</feature>
<comment type="similarity">
    <text evidence="2">In the central section; belongs to the CRISPR-associated helicase Cas3 family.</text>
</comment>
<keyword evidence="6" id="KW-0378">Hydrolase</keyword>
<dbReference type="NCBIfam" id="TIGR01596">
    <property type="entry name" value="cas3_HD"/>
    <property type="match status" value="1"/>
</dbReference>
<keyword evidence="8" id="KW-0067">ATP-binding</keyword>
<dbReference type="Pfam" id="PF22590">
    <property type="entry name" value="Cas3-like_C_2"/>
    <property type="match status" value="1"/>
</dbReference>
<dbReference type="InterPro" id="IPR006474">
    <property type="entry name" value="Helicase_Cas3_CRISPR-ass_core"/>
</dbReference>
<evidence type="ECO:0000256" key="10">
    <source>
        <dbReference type="ARBA" id="ARBA00038437"/>
    </source>
</evidence>
<proteinExistence type="inferred from homology"/>
<keyword evidence="9" id="KW-0051">Antiviral defense</keyword>
<dbReference type="CDD" id="cd09641">
    <property type="entry name" value="Cas3''_I"/>
    <property type="match status" value="1"/>
</dbReference>
<sequence>MDDNDPLKWLRAKSPQRGRPAELLTSHLLDTLRANGAVEQRIGRIEVVQRVLGHRFWPAAALAGLSHDGGKITEGFQDMVYERTRRWGERHEVLSLGFLPWLIEDPELLVWVATGVATHHRPLTGEGYQDLATLYGPSSLAELTQRLGPIPDPAVPALLDWFRRTGLEHGLPIRDGIEAGHVTTHRLVTQSRDLLNTVLDRWADLVSDEAGLAAVLLQGAVTTADRLSSAHSELVAEQPLGPRFPKRIDEHLTAMGGAIRPHQQAAADRSGDLLLRAPTGSGKTEAALLWAATQVTDLAKTCGGTPRVFYTLPYLSSINTMADRLSDLLESTETVGVSHSRAASYHLARGIEPQDGEAPHDGDGDRAAAAAKAVARAEATRLFRESVRVGTPYQLLRAALAGPTYSGVLLDSVNSVFILDELHAYDPQRLGFVLATARLWKRLGGRVAVLSATLPQRLETVFADTLNVSGATINAGSPSPRKRHRLATRDRHLAEPAALDEIHTRLDREESVLIVANNVAQAIELYQELAPGVLERHGEHSAFLLHSRFRRGHRMEREKQIRRRFGTRSARLPGLLVATQVVEVSLDVDFDVLFTAAAPLEALLQRFGRVNRVATRPPADVIVHQPNWTTRRGSTAEYADGIYEREPVSQGWDILTRASGQTIDEADARIWLDAIYASEWGSTWDEQVRESIDTFTDRFLTFRYPFADRNDLGNGFDELFQGTEAILSTDRDAYEKALHEADGPAGRLLADDYLIPLPAWAGELPRYDKKLRVRVIDGAYDPEYGLTQVTGNFASAYQLGEVL</sequence>
<dbReference type="InterPro" id="IPR038257">
    <property type="entry name" value="CRISPR-assoc_Cas3_HD_sf"/>
</dbReference>
<dbReference type="RefSeq" id="WP_375061631.1">
    <property type="nucleotide sequence ID" value="NZ_JBHGBT010000002.1"/>
</dbReference>
<evidence type="ECO:0000259" key="11">
    <source>
        <dbReference type="PROSITE" id="PS51192"/>
    </source>
</evidence>
<evidence type="ECO:0000313" key="14">
    <source>
        <dbReference type="Proteomes" id="UP001577267"/>
    </source>
</evidence>
<dbReference type="InterPro" id="IPR001650">
    <property type="entry name" value="Helicase_C-like"/>
</dbReference>
<name>A0ABV4ZHK6_9ACTN</name>
<dbReference type="EMBL" id="JBHGBT010000002">
    <property type="protein sequence ID" value="MFB4193612.1"/>
    <property type="molecule type" value="Genomic_DNA"/>
</dbReference>
<dbReference type="Pfam" id="PF00270">
    <property type="entry name" value="DEAD"/>
    <property type="match status" value="1"/>
</dbReference>
<keyword evidence="4" id="KW-0479">Metal-binding</keyword>
<comment type="similarity">
    <text evidence="10">Belongs to the DEAD box helicase family.</text>
</comment>
<keyword evidence="14" id="KW-1185">Reference proteome</keyword>
<dbReference type="NCBIfam" id="TIGR01587">
    <property type="entry name" value="cas3_core"/>
    <property type="match status" value="1"/>
</dbReference>
<dbReference type="PANTHER" id="PTHR47959:SF16">
    <property type="entry name" value="CRISPR-ASSOCIATED NUCLEASE_HELICASE CAS3-RELATED"/>
    <property type="match status" value="1"/>
</dbReference>
<dbReference type="InterPro" id="IPR054712">
    <property type="entry name" value="Cas3-like_dom"/>
</dbReference>
<comment type="caution">
    <text evidence="13">The sequence shown here is derived from an EMBL/GenBank/DDBJ whole genome shotgun (WGS) entry which is preliminary data.</text>
</comment>
<evidence type="ECO:0000256" key="2">
    <source>
        <dbReference type="ARBA" id="ARBA00009046"/>
    </source>
</evidence>
<dbReference type="InterPro" id="IPR027417">
    <property type="entry name" value="P-loop_NTPase"/>
</dbReference>
<organism evidence="13 14">
    <name type="scientific">Streptomyces carpaticus</name>
    <dbReference type="NCBI Taxonomy" id="285558"/>
    <lineage>
        <taxon>Bacteria</taxon>
        <taxon>Bacillati</taxon>
        <taxon>Actinomycetota</taxon>
        <taxon>Actinomycetes</taxon>
        <taxon>Kitasatosporales</taxon>
        <taxon>Streptomycetaceae</taxon>
        <taxon>Streptomyces</taxon>
    </lineage>
</organism>
<evidence type="ECO:0000256" key="3">
    <source>
        <dbReference type="ARBA" id="ARBA00022722"/>
    </source>
</evidence>
<accession>A0ABV4ZHK6</accession>
<protein>
    <submittedName>
        <fullName evidence="13">CRISPR-associated helicase Cas3</fullName>
    </submittedName>
</protein>
<evidence type="ECO:0000256" key="7">
    <source>
        <dbReference type="ARBA" id="ARBA00022806"/>
    </source>
</evidence>
<dbReference type="PROSITE" id="PS51643">
    <property type="entry name" value="HD_CAS3"/>
    <property type="match status" value="1"/>
</dbReference>
<dbReference type="SMART" id="SM00490">
    <property type="entry name" value="HELICc"/>
    <property type="match status" value="1"/>
</dbReference>
<keyword evidence="3" id="KW-0540">Nuclease</keyword>
<feature type="domain" description="Helicase ATP-binding" evidence="11">
    <location>
        <begin position="264"/>
        <end position="472"/>
    </location>
</feature>
<comment type="similarity">
    <text evidence="1">In the N-terminal section; belongs to the CRISPR-associated nuclease Cas3-HD family.</text>
</comment>
<evidence type="ECO:0000256" key="5">
    <source>
        <dbReference type="ARBA" id="ARBA00022741"/>
    </source>
</evidence>
<dbReference type="InterPro" id="IPR014001">
    <property type="entry name" value="Helicase_ATP-bd"/>
</dbReference>
<evidence type="ECO:0000256" key="6">
    <source>
        <dbReference type="ARBA" id="ARBA00022801"/>
    </source>
</evidence>
<dbReference type="SUPFAM" id="SSF52540">
    <property type="entry name" value="P-loop containing nucleoside triphosphate hydrolases"/>
    <property type="match status" value="1"/>
</dbReference>
<reference evidence="13 14" key="1">
    <citation type="submission" date="2024-09" db="EMBL/GenBank/DDBJ databases">
        <title>Draft genome sequence of multifaceted antimicrobials producing Streptomyces sp. strain FH1.</title>
        <authorList>
            <person name="Hassan F."/>
            <person name="Ali H."/>
            <person name="Hassan N."/>
            <person name="Nawaz A."/>
        </authorList>
    </citation>
    <scope>NUCLEOTIDE SEQUENCE [LARGE SCALE GENOMIC DNA]</scope>
    <source>
        <strain evidence="13 14">FH1</strain>
    </source>
</reference>
<evidence type="ECO:0000256" key="4">
    <source>
        <dbReference type="ARBA" id="ARBA00022723"/>
    </source>
</evidence>
<evidence type="ECO:0000256" key="8">
    <source>
        <dbReference type="ARBA" id="ARBA00022840"/>
    </source>
</evidence>
<dbReference type="InterPro" id="IPR006483">
    <property type="entry name" value="CRISPR-assoc_Cas3_HD"/>
</dbReference>
<dbReference type="Gene3D" id="3.40.50.300">
    <property type="entry name" value="P-loop containing nucleotide triphosphate hydrolases"/>
    <property type="match status" value="2"/>
</dbReference>
<evidence type="ECO:0000256" key="1">
    <source>
        <dbReference type="ARBA" id="ARBA00006847"/>
    </source>
</evidence>
<dbReference type="PANTHER" id="PTHR47959">
    <property type="entry name" value="ATP-DEPENDENT RNA HELICASE RHLE-RELATED"/>
    <property type="match status" value="1"/>
</dbReference>
<evidence type="ECO:0000256" key="9">
    <source>
        <dbReference type="ARBA" id="ARBA00023118"/>
    </source>
</evidence>
<keyword evidence="7" id="KW-0347">Helicase</keyword>
<dbReference type="Gene3D" id="1.10.3210.30">
    <property type="match status" value="1"/>
</dbReference>
<gene>
    <name evidence="13" type="primary">cas3</name>
    <name evidence="13" type="ORF">ACE11A_04455</name>
</gene>
<evidence type="ECO:0000259" key="12">
    <source>
        <dbReference type="PROSITE" id="PS51643"/>
    </source>
</evidence>
<dbReference type="InterPro" id="IPR011545">
    <property type="entry name" value="DEAD/DEAH_box_helicase_dom"/>
</dbReference>